<comment type="caution">
    <text evidence="20">The sequence shown here is derived from an EMBL/GenBank/DDBJ whole genome shotgun (WGS) entry which is preliminary data.</text>
</comment>
<comment type="function">
    <text evidence="1 16">Membrane-anchoring subunit of succinate dehydrogenase (SDH).</text>
</comment>
<evidence type="ECO:0000256" key="12">
    <source>
        <dbReference type="ARBA" id="ARBA00022982"/>
    </source>
</evidence>
<evidence type="ECO:0000256" key="11">
    <source>
        <dbReference type="ARBA" id="ARBA00022723"/>
    </source>
</evidence>
<evidence type="ECO:0000313" key="21">
    <source>
        <dbReference type="Proteomes" id="UP000287798"/>
    </source>
</evidence>
<feature type="transmembrane region" description="Helical" evidence="19">
    <location>
        <begin position="31"/>
        <end position="53"/>
    </location>
</feature>
<dbReference type="InterPro" id="IPR034804">
    <property type="entry name" value="SQR/QFR_C/D"/>
</dbReference>
<dbReference type="EMBL" id="QZMU01000002">
    <property type="protein sequence ID" value="RRQ20098.1"/>
    <property type="molecule type" value="Genomic_DNA"/>
</dbReference>
<keyword evidence="11 18" id="KW-0479">Metal-binding</keyword>
<dbReference type="GO" id="GO:0017004">
    <property type="term" value="P:cytochrome complex assembly"/>
    <property type="evidence" value="ECO:0007669"/>
    <property type="project" value="TreeGrafter"/>
</dbReference>
<proteinExistence type="predicted"/>
<dbReference type="UniPathway" id="UPA00223"/>
<feature type="binding site" evidence="17">
    <location>
        <position position="97"/>
    </location>
    <ligand>
        <name>a ubiquinone</name>
        <dbReference type="ChEBI" id="CHEBI:16389"/>
    </ligand>
</feature>
<dbReference type="PANTHER" id="PTHR38689">
    <property type="entry name" value="SUCCINATE DEHYDROGENASE HYDROPHOBIC MEMBRANE ANCHOR SUBUNIT"/>
    <property type="match status" value="1"/>
</dbReference>
<dbReference type="PANTHER" id="PTHR38689:SF1">
    <property type="entry name" value="SUCCINATE DEHYDROGENASE HYDROPHOBIC MEMBRANE ANCHOR SUBUNIT"/>
    <property type="match status" value="1"/>
</dbReference>
<feature type="binding site" description="axial binding residue" evidence="18">
    <location>
        <position position="85"/>
    </location>
    <ligand>
        <name>heme</name>
        <dbReference type="ChEBI" id="CHEBI:30413"/>
        <note>ligand shared with second transmembrane subunit</note>
    </ligand>
    <ligandPart>
        <name>Fe</name>
        <dbReference type="ChEBI" id="CHEBI:18248"/>
    </ligandPart>
</feature>
<keyword evidence="12 16" id="KW-0249">Electron transport</keyword>
<evidence type="ECO:0000256" key="9">
    <source>
        <dbReference type="ARBA" id="ARBA00022617"/>
    </source>
</evidence>
<dbReference type="GO" id="GO:0009055">
    <property type="term" value="F:electron transfer activity"/>
    <property type="evidence" value="ECO:0007669"/>
    <property type="project" value="TreeGrafter"/>
</dbReference>
<name>A0A426QEB4_9GAMM</name>
<sequence>MGGDPGRPAGRAAVRRGGAVSRQAHGLRAWLLQRFTAAYIALYILVTGVWFLWQPLHSHAQWQAWLAAPLPNLATALFIVTLLIHAWVGVRDVIMDYARHTGLRVSLMALVAVVLGGCGLWSLRVVFAVVGQ</sequence>
<dbReference type="Pfam" id="PF01127">
    <property type="entry name" value="Sdh_cyt"/>
    <property type="match status" value="1"/>
</dbReference>
<keyword evidence="21" id="KW-1185">Reference proteome</keyword>
<evidence type="ECO:0000256" key="6">
    <source>
        <dbReference type="ARBA" id="ARBA00022475"/>
    </source>
</evidence>
<dbReference type="Gene3D" id="1.20.1300.10">
    <property type="entry name" value="Fumarate reductase/succinate dehydrogenase, transmembrane subunit"/>
    <property type="match status" value="1"/>
</dbReference>
<evidence type="ECO:0000256" key="2">
    <source>
        <dbReference type="ARBA" id="ARBA00004429"/>
    </source>
</evidence>
<dbReference type="PIRSF" id="PIRSF000169">
    <property type="entry name" value="SDH_D"/>
    <property type="match status" value="1"/>
</dbReference>
<feature type="transmembrane region" description="Helical" evidence="19">
    <location>
        <begin position="102"/>
        <end position="123"/>
    </location>
</feature>
<dbReference type="GO" id="GO:0020037">
    <property type="term" value="F:heme binding"/>
    <property type="evidence" value="ECO:0007669"/>
    <property type="project" value="InterPro"/>
</dbReference>
<evidence type="ECO:0000256" key="15">
    <source>
        <dbReference type="ARBA" id="ARBA00023136"/>
    </source>
</evidence>
<dbReference type="GO" id="GO:0005886">
    <property type="term" value="C:plasma membrane"/>
    <property type="evidence" value="ECO:0007669"/>
    <property type="project" value="UniProtKB-SubCell"/>
</dbReference>
<evidence type="ECO:0000256" key="4">
    <source>
        <dbReference type="ARBA" id="ARBA00019425"/>
    </source>
</evidence>
<evidence type="ECO:0000256" key="14">
    <source>
        <dbReference type="ARBA" id="ARBA00023004"/>
    </source>
</evidence>
<keyword evidence="9 18" id="KW-0349">Heme</keyword>
<evidence type="ECO:0000313" key="20">
    <source>
        <dbReference type="EMBL" id="RRQ20098.1"/>
    </source>
</evidence>
<keyword evidence="5 16" id="KW-0813">Transport</keyword>
<evidence type="ECO:0000256" key="3">
    <source>
        <dbReference type="ARBA" id="ARBA00005163"/>
    </source>
</evidence>
<evidence type="ECO:0000256" key="10">
    <source>
        <dbReference type="ARBA" id="ARBA00022692"/>
    </source>
</evidence>
<evidence type="ECO:0000256" key="19">
    <source>
        <dbReference type="SAM" id="Phobius"/>
    </source>
</evidence>
<keyword evidence="15 16" id="KW-0472">Membrane</keyword>
<protein>
    <recommendedName>
        <fullName evidence="4 16">Succinate dehydrogenase hydrophobic membrane anchor subunit</fullName>
    </recommendedName>
</protein>
<accession>A0A426QEB4</accession>
<dbReference type="Proteomes" id="UP000287798">
    <property type="component" value="Unassembled WGS sequence"/>
</dbReference>
<keyword evidence="8 16" id="KW-0816">Tricarboxylic acid cycle</keyword>
<dbReference type="SUPFAM" id="SSF81343">
    <property type="entry name" value="Fumarate reductase respiratory complex transmembrane subunits"/>
    <property type="match status" value="1"/>
</dbReference>
<comment type="pathway">
    <text evidence="3 16">Carbohydrate metabolism; tricarboxylic acid cycle.</text>
</comment>
<dbReference type="AlphaFoldDB" id="A0A426QEB4"/>
<dbReference type="InterPro" id="IPR000701">
    <property type="entry name" value="SuccDH_FuR_B_TM-su"/>
</dbReference>
<feature type="transmembrane region" description="Helical" evidence="19">
    <location>
        <begin position="73"/>
        <end position="90"/>
    </location>
</feature>
<evidence type="ECO:0000256" key="8">
    <source>
        <dbReference type="ARBA" id="ARBA00022532"/>
    </source>
</evidence>
<dbReference type="NCBIfam" id="TIGR02968">
    <property type="entry name" value="succ_dehyd_anc"/>
    <property type="match status" value="1"/>
</dbReference>
<evidence type="ECO:0000256" key="1">
    <source>
        <dbReference type="ARBA" id="ARBA00004050"/>
    </source>
</evidence>
<organism evidence="20 21">
    <name type="scientific">Thiohalobacter thiocyanaticus</name>
    <dbReference type="NCBI Taxonomy" id="585455"/>
    <lineage>
        <taxon>Bacteria</taxon>
        <taxon>Pseudomonadati</taxon>
        <taxon>Pseudomonadota</taxon>
        <taxon>Gammaproteobacteria</taxon>
        <taxon>Thiohalobacterales</taxon>
        <taxon>Thiohalobacteraceae</taxon>
        <taxon>Thiohalobacter</taxon>
    </lineage>
</organism>
<evidence type="ECO:0000256" key="16">
    <source>
        <dbReference type="PIRNR" id="PIRNR000169"/>
    </source>
</evidence>
<dbReference type="GO" id="GO:0006099">
    <property type="term" value="P:tricarboxylic acid cycle"/>
    <property type="evidence" value="ECO:0007669"/>
    <property type="project" value="UniProtKB-UniRule"/>
</dbReference>
<reference evidence="20 21" key="1">
    <citation type="journal article" date="2010" name="Int. J. Syst. Evol. Microbiol.">
        <title>Thiohalobacter thiocyanaticus gen. nov., sp. nov., a moderately halophilic, sulfur-oxidizing gammaproteobacterium from hypersaline lakes, that utilizes thiocyanate.</title>
        <authorList>
            <person name="Sorokin D.Y."/>
            <person name="Kovaleva O.L."/>
            <person name="Tourova T.P."/>
            <person name="Muyzer G."/>
        </authorList>
    </citation>
    <scope>NUCLEOTIDE SEQUENCE [LARGE SCALE GENOMIC DNA]</scope>
    <source>
        <strain evidence="20 21">Hrh1</strain>
    </source>
</reference>
<keyword evidence="7 16" id="KW-0997">Cell inner membrane</keyword>
<keyword evidence="13 19" id="KW-1133">Transmembrane helix</keyword>
<evidence type="ECO:0000256" key="5">
    <source>
        <dbReference type="ARBA" id="ARBA00022448"/>
    </source>
</evidence>
<evidence type="ECO:0000256" key="18">
    <source>
        <dbReference type="PIRSR" id="PIRSR000169-2"/>
    </source>
</evidence>
<gene>
    <name evidence="20" type="primary">sdhD</name>
    <name evidence="20" type="ORF">D6C00_15225</name>
</gene>
<evidence type="ECO:0000256" key="17">
    <source>
        <dbReference type="PIRSR" id="PIRSR000169-1"/>
    </source>
</evidence>
<evidence type="ECO:0000256" key="13">
    <source>
        <dbReference type="ARBA" id="ARBA00022989"/>
    </source>
</evidence>
<keyword evidence="10 19" id="KW-0812">Transmembrane</keyword>
<comment type="cofactor">
    <cofactor evidence="18">
        <name>heme</name>
        <dbReference type="ChEBI" id="CHEBI:30413"/>
    </cofactor>
    <text evidence="18">The heme is bound between the two transmembrane subunits.</text>
</comment>
<comment type="subcellular location">
    <subcellularLocation>
        <location evidence="2 16">Cell inner membrane</location>
        <topology evidence="2 16">Multi-pass membrane protein</topology>
    </subcellularLocation>
</comment>
<evidence type="ECO:0000256" key="7">
    <source>
        <dbReference type="ARBA" id="ARBA00022519"/>
    </source>
</evidence>
<keyword evidence="6 16" id="KW-1003">Cell membrane</keyword>
<keyword evidence="14 18" id="KW-0408">Iron</keyword>
<dbReference type="InterPro" id="IPR014312">
    <property type="entry name" value="Succ_DH_anchor"/>
</dbReference>
<dbReference type="GO" id="GO:0046872">
    <property type="term" value="F:metal ion binding"/>
    <property type="evidence" value="ECO:0007669"/>
    <property type="project" value="UniProtKB-KW"/>
</dbReference>